<feature type="region of interest" description="Disordered" evidence="1">
    <location>
        <begin position="81"/>
        <end position="152"/>
    </location>
</feature>
<protein>
    <submittedName>
        <fullName evidence="2">Uncharacterized protein</fullName>
    </submittedName>
</protein>
<feature type="compositionally biased region" description="Polar residues" evidence="1">
    <location>
        <begin position="91"/>
        <end position="128"/>
    </location>
</feature>
<name>A0A8H6YD49_9AGAR</name>
<evidence type="ECO:0000313" key="3">
    <source>
        <dbReference type="Proteomes" id="UP000623467"/>
    </source>
</evidence>
<dbReference type="Proteomes" id="UP000623467">
    <property type="component" value="Unassembled WGS sequence"/>
</dbReference>
<dbReference type="AlphaFoldDB" id="A0A8H6YD49"/>
<keyword evidence="3" id="KW-1185">Reference proteome</keyword>
<comment type="caution">
    <text evidence="2">The sequence shown here is derived from an EMBL/GenBank/DDBJ whole genome shotgun (WGS) entry which is preliminary data.</text>
</comment>
<dbReference type="OrthoDB" id="3063678at2759"/>
<dbReference type="EMBL" id="JACAZH010000009">
    <property type="protein sequence ID" value="KAF7358878.1"/>
    <property type="molecule type" value="Genomic_DNA"/>
</dbReference>
<gene>
    <name evidence="2" type="ORF">MSAN_01228000</name>
</gene>
<proteinExistence type="predicted"/>
<accession>A0A8H6YD49</accession>
<organism evidence="2 3">
    <name type="scientific">Mycena sanguinolenta</name>
    <dbReference type="NCBI Taxonomy" id="230812"/>
    <lineage>
        <taxon>Eukaryota</taxon>
        <taxon>Fungi</taxon>
        <taxon>Dikarya</taxon>
        <taxon>Basidiomycota</taxon>
        <taxon>Agaricomycotina</taxon>
        <taxon>Agaricomycetes</taxon>
        <taxon>Agaricomycetidae</taxon>
        <taxon>Agaricales</taxon>
        <taxon>Marasmiineae</taxon>
        <taxon>Mycenaceae</taxon>
        <taxon>Mycena</taxon>
    </lineage>
</organism>
<reference evidence="2" key="1">
    <citation type="submission" date="2020-05" db="EMBL/GenBank/DDBJ databases">
        <title>Mycena genomes resolve the evolution of fungal bioluminescence.</title>
        <authorList>
            <person name="Tsai I.J."/>
        </authorList>
    </citation>
    <scope>NUCLEOTIDE SEQUENCE</scope>
    <source>
        <strain evidence="2">160909Yilan</strain>
    </source>
</reference>
<evidence type="ECO:0000256" key="1">
    <source>
        <dbReference type="SAM" id="MobiDB-lite"/>
    </source>
</evidence>
<sequence length="292" mass="32358">MSSATIRPAPTIRNFQSTFQILPRDNNDAEHVASSSQQVISLGIIVSSGGEIHLDLRSAARSEESSLGQSVVIDIFFQNDDGRLEEGPSRTPGSVSLSEATAVNDASSSNSQRTLDSSVAAPTSDSPPRTTPMPPLYTNHGSPNPSTPQLPLTSNASLLIAQNVSNDEPLPAYSRFPPVASVQVQEPLPELLLDTPGSGTFQQQQQQRARDFHASPRPFVGDMYGRNQRREILMLDDDSEERLELPIDRCGSRRQRKLCWEDEEDDEEEARYAKRSRDESWGPIRFLRSLWI</sequence>
<feature type="compositionally biased region" description="Polar residues" evidence="1">
    <location>
        <begin position="139"/>
        <end position="152"/>
    </location>
</feature>
<evidence type="ECO:0000313" key="2">
    <source>
        <dbReference type="EMBL" id="KAF7358878.1"/>
    </source>
</evidence>